<dbReference type="InterPro" id="IPR033811">
    <property type="entry name" value="Proteasome_beta_3"/>
</dbReference>
<dbReference type="Pfam" id="PF00227">
    <property type="entry name" value="Proteasome"/>
    <property type="match status" value="1"/>
</dbReference>
<dbReference type="PANTHER" id="PTHR32194">
    <property type="entry name" value="METALLOPROTEASE TLDD"/>
    <property type="match status" value="1"/>
</dbReference>
<keyword evidence="3" id="KW-0647">Proteasome</keyword>
<evidence type="ECO:0000256" key="6">
    <source>
        <dbReference type="ARBA" id="ARBA00026071"/>
    </source>
</evidence>
<dbReference type="GO" id="GO:0043161">
    <property type="term" value="P:proteasome-mediated ubiquitin-dependent protein catabolic process"/>
    <property type="evidence" value="ECO:0007669"/>
    <property type="project" value="InterPro"/>
</dbReference>
<comment type="subcellular location">
    <subcellularLocation>
        <location evidence="1">Nucleus</location>
    </subcellularLocation>
</comment>
<dbReference type="HOGENOM" id="CLU_840397_0_0_1"/>
<dbReference type="InterPro" id="IPR029055">
    <property type="entry name" value="Ntn_hydrolases_N"/>
</dbReference>
<reference evidence="8" key="2">
    <citation type="submission" date="2018-05" db="EMBL/GenBank/DDBJ databases">
        <title>OmerRS3 (Oryza meridionalis Reference Sequence Version 3).</title>
        <authorList>
            <person name="Zhang J."/>
            <person name="Kudrna D."/>
            <person name="Lee S."/>
            <person name="Talag J."/>
            <person name="Welchert J."/>
            <person name="Wing R.A."/>
        </authorList>
    </citation>
    <scope>NUCLEOTIDE SEQUENCE [LARGE SCALE GENOMIC DNA]</scope>
    <source>
        <strain evidence="8">cv. OR44</strain>
    </source>
</reference>
<dbReference type="Proteomes" id="UP000008021">
    <property type="component" value="Chromosome 2"/>
</dbReference>
<dbReference type="PANTHER" id="PTHR32194:SF10">
    <property type="entry name" value="PROTEASOME SUBUNIT BETA TYPE-3"/>
    <property type="match status" value="1"/>
</dbReference>
<evidence type="ECO:0000256" key="4">
    <source>
        <dbReference type="ARBA" id="ARBA00023242"/>
    </source>
</evidence>
<dbReference type="Gene3D" id="3.60.20.10">
    <property type="entry name" value="Glutamine Phosphoribosylpyrophosphate, subunit 1, domain 1"/>
    <property type="match status" value="1"/>
</dbReference>
<dbReference type="GO" id="GO:0019774">
    <property type="term" value="C:proteasome core complex, beta-subunit complex"/>
    <property type="evidence" value="ECO:0007669"/>
    <property type="project" value="InterPro"/>
</dbReference>
<dbReference type="EnsemblPlants" id="OMERI02G07140.1">
    <property type="protein sequence ID" value="OMERI02G07140.1"/>
    <property type="gene ID" value="OMERI02G07140"/>
</dbReference>
<dbReference type="PROSITE" id="PS51476">
    <property type="entry name" value="PROTEASOME_BETA_2"/>
    <property type="match status" value="1"/>
</dbReference>
<dbReference type="Gramene" id="OMERI02G07140.1">
    <property type="protein sequence ID" value="OMERI02G07140.1"/>
    <property type="gene ID" value="OMERI02G07140"/>
</dbReference>
<evidence type="ECO:0000256" key="2">
    <source>
        <dbReference type="ARBA" id="ARBA00022490"/>
    </source>
</evidence>
<evidence type="ECO:0000256" key="7">
    <source>
        <dbReference type="SAM" id="MobiDB-lite"/>
    </source>
</evidence>
<dbReference type="SUPFAM" id="SSF56235">
    <property type="entry name" value="N-terminal nucleophile aminohydrolases (Ntn hydrolases)"/>
    <property type="match status" value="1"/>
</dbReference>
<evidence type="ECO:0008006" key="10">
    <source>
        <dbReference type="Google" id="ProtNLM"/>
    </source>
</evidence>
<proteinExistence type="predicted"/>
<dbReference type="STRING" id="40149.A0A0E0CGR3"/>
<evidence type="ECO:0000313" key="8">
    <source>
        <dbReference type="EnsemblPlants" id="OMERI02G07140.1"/>
    </source>
</evidence>
<reference evidence="8" key="1">
    <citation type="submission" date="2015-04" db="UniProtKB">
        <authorList>
            <consortium name="EnsemblPlants"/>
        </authorList>
    </citation>
    <scope>IDENTIFICATION</scope>
</reference>
<feature type="region of interest" description="Disordered" evidence="7">
    <location>
        <begin position="275"/>
        <end position="298"/>
    </location>
</feature>
<accession>A0A0E0CGR3</accession>
<protein>
    <recommendedName>
        <fullName evidence="10">Proteasome subunit beta</fullName>
    </recommendedName>
</protein>
<feature type="region of interest" description="Disordered" evidence="7">
    <location>
        <begin position="204"/>
        <end position="240"/>
    </location>
</feature>
<dbReference type="InterPro" id="IPR001353">
    <property type="entry name" value="Proteasome_sua/b"/>
</dbReference>
<keyword evidence="4" id="KW-0539">Nucleus</keyword>
<dbReference type="CDD" id="cd03759">
    <property type="entry name" value="proteasome_beta_type_3"/>
    <property type="match status" value="1"/>
</dbReference>
<evidence type="ECO:0000313" key="9">
    <source>
        <dbReference type="Proteomes" id="UP000008021"/>
    </source>
</evidence>
<feature type="compositionally biased region" description="Polar residues" evidence="7">
    <location>
        <begin position="223"/>
        <end position="240"/>
    </location>
</feature>
<keyword evidence="2" id="KW-0963">Cytoplasm</keyword>
<comment type="subunit">
    <text evidence="6">The 26S proteasome consists of a 20S proteasome core and two 19S regulatory subunits. The 20S proteasome core is composed of 28 subunits that are arranged in four stacked rings, resulting in a barrel-shaped structure. The two end rings are each formed by seven alpha subunits, and the two central rings are each formed by seven beta subunits. The catalytic chamber with the active sites is on the inside of the barrel.</text>
</comment>
<evidence type="ECO:0000256" key="1">
    <source>
        <dbReference type="ARBA" id="ARBA00004123"/>
    </source>
</evidence>
<keyword evidence="9" id="KW-1185">Reference proteome</keyword>
<feature type="region of interest" description="Disordered" evidence="7">
    <location>
        <begin position="180"/>
        <end position="199"/>
    </location>
</feature>
<feature type="compositionally biased region" description="Low complexity" evidence="7">
    <location>
        <begin position="277"/>
        <end position="287"/>
    </location>
</feature>
<evidence type="ECO:0000256" key="5">
    <source>
        <dbReference type="ARBA" id="ARBA00024953"/>
    </source>
</evidence>
<name>A0A0E0CGR3_9ORYZ</name>
<dbReference type="InterPro" id="IPR023333">
    <property type="entry name" value="Proteasome_suB-type"/>
</dbReference>
<evidence type="ECO:0000256" key="3">
    <source>
        <dbReference type="ARBA" id="ARBA00022942"/>
    </source>
</evidence>
<dbReference type="GO" id="GO:0005737">
    <property type="term" value="C:cytoplasm"/>
    <property type="evidence" value="ECO:0007669"/>
    <property type="project" value="TreeGrafter"/>
</dbReference>
<comment type="function">
    <text evidence="5">Non-catalytic component of the proteasome, a multicatalytic proteinase complex which is characterized by its ability to cleave peptides with Arg, Phe, Tyr, Leu, and Glu adjacent to the leaving group at neutral or slightly basic pH. The proteasome has an ATP-dependent proteolytic activity.</text>
</comment>
<sequence length="331" mass="35698">MVGKNCFAIASDRRLGVQLQTVATDFQRVFKIHDKLYIGLSGLATDAQTLYQRLVFRHKLYQLREERDMKPQAFASLVSALLYEKRFGPYFCQPVIAGLGDNDEPFICTMDCIGAKELAKDFVVSGTASESLYGACESMYKPSMEPEELFETISQALQASVDRDCLSGWGGYVLLDSHRGSGESDQGKDGLSARPTTVQETARSFGLLGSERLERARGPAAASTEQPEATEQATSTSYGFGNTSGAMTSAASAAGSFLPHSLGADQVSDNFQSMFPSSSTASGTTSAGHDEYRGSPPDLLLRTTSNQQTQELCLNLVSYFGTDEVPLLCVG</sequence>
<dbReference type="GO" id="GO:0005634">
    <property type="term" value="C:nucleus"/>
    <property type="evidence" value="ECO:0007669"/>
    <property type="project" value="UniProtKB-SubCell"/>
</dbReference>
<dbReference type="FunFam" id="3.60.20.10:FF:000032">
    <property type="entry name" value="Proteasome subunit beta"/>
    <property type="match status" value="1"/>
</dbReference>
<organism evidence="8">
    <name type="scientific">Oryza meridionalis</name>
    <dbReference type="NCBI Taxonomy" id="40149"/>
    <lineage>
        <taxon>Eukaryota</taxon>
        <taxon>Viridiplantae</taxon>
        <taxon>Streptophyta</taxon>
        <taxon>Embryophyta</taxon>
        <taxon>Tracheophyta</taxon>
        <taxon>Spermatophyta</taxon>
        <taxon>Magnoliopsida</taxon>
        <taxon>Liliopsida</taxon>
        <taxon>Poales</taxon>
        <taxon>Poaceae</taxon>
        <taxon>BOP clade</taxon>
        <taxon>Oryzoideae</taxon>
        <taxon>Oryzeae</taxon>
        <taxon>Oryzinae</taxon>
        <taxon>Oryza</taxon>
    </lineage>
</organism>
<dbReference type="AlphaFoldDB" id="A0A0E0CGR3"/>